<proteinExistence type="predicted"/>
<protein>
    <submittedName>
        <fullName evidence="2">Nuclear transport factor 2 family protein</fullName>
    </submittedName>
</protein>
<dbReference type="Pfam" id="PF12680">
    <property type="entry name" value="SnoaL_2"/>
    <property type="match status" value="1"/>
</dbReference>
<evidence type="ECO:0000313" key="2">
    <source>
        <dbReference type="EMBL" id="MBL0387783.1"/>
    </source>
</evidence>
<name>A0ABS1JBZ4_9BACL</name>
<reference evidence="2 3" key="1">
    <citation type="submission" date="2021-01" db="EMBL/GenBank/DDBJ databases">
        <title>Tumebacillus sp. strain ITR2 16S ribosomal RNA gene Genome sequencing and assembly.</title>
        <authorList>
            <person name="Kang M."/>
        </authorList>
    </citation>
    <scope>NUCLEOTIDE SEQUENCE [LARGE SCALE GENOMIC DNA]</scope>
    <source>
        <strain evidence="2 3">ITR2</strain>
    </source>
</reference>
<dbReference type="Proteomes" id="UP000602284">
    <property type="component" value="Unassembled WGS sequence"/>
</dbReference>
<organism evidence="2 3">
    <name type="scientific">Tumebacillus amylolyticus</name>
    <dbReference type="NCBI Taxonomy" id="2801339"/>
    <lineage>
        <taxon>Bacteria</taxon>
        <taxon>Bacillati</taxon>
        <taxon>Bacillota</taxon>
        <taxon>Bacilli</taxon>
        <taxon>Bacillales</taxon>
        <taxon>Alicyclobacillaceae</taxon>
        <taxon>Tumebacillus</taxon>
    </lineage>
</organism>
<dbReference type="EMBL" id="JAEQNB010000004">
    <property type="protein sequence ID" value="MBL0387783.1"/>
    <property type="molecule type" value="Genomic_DNA"/>
</dbReference>
<accession>A0ABS1JBZ4</accession>
<feature type="domain" description="SnoaL-like" evidence="1">
    <location>
        <begin position="10"/>
        <end position="111"/>
    </location>
</feature>
<sequence>MQHPNEGLLDKFYSAFRDNDYASLAECYHEDVQFSDDMFVNLRGGEALAMWHLFTHTASGERRMTFQVIDADDHRGRGRWSIDYVFSRTGRAVHNDIESEFRFVDGKIISHHDSFDFNRWARQAFGVAGFFMGFPPMRSRVQKKIRLSLDEYRVKVGL</sequence>
<evidence type="ECO:0000313" key="3">
    <source>
        <dbReference type="Proteomes" id="UP000602284"/>
    </source>
</evidence>
<dbReference type="InterPro" id="IPR032710">
    <property type="entry name" value="NTF2-like_dom_sf"/>
</dbReference>
<dbReference type="SUPFAM" id="SSF54427">
    <property type="entry name" value="NTF2-like"/>
    <property type="match status" value="1"/>
</dbReference>
<evidence type="ECO:0000259" key="1">
    <source>
        <dbReference type="Pfam" id="PF12680"/>
    </source>
</evidence>
<dbReference type="Gene3D" id="3.10.450.50">
    <property type="match status" value="1"/>
</dbReference>
<gene>
    <name evidence="2" type="ORF">JJB07_14170</name>
</gene>
<comment type="caution">
    <text evidence="2">The sequence shown here is derived from an EMBL/GenBank/DDBJ whole genome shotgun (WGS) entry which is preliminary data.</text>
</comment>
<dbReference type="InterPro" id="IPR037401">
    <property type="entry name" value="SnoaL-like"/>
</dbReference>
<keyword evidence="3" id="KW-1185">Reference proteome</keyword>
<dbReference type="RefSeq" id="WP_201636127.1">
    <property type="nucleotide sequence ID" value="NZ_JAEQNB010000004.1"/>
</dbReference>